<dbReference type="FunFam" id="3.80.10.10:FF:000383">
    <property type="entry name" value="Leucine-rich repeat receptor protein kinase EMS1"/>
    <property type="match status" value="1"/>
</dbReference>
<dbReference type="InterPro" id="IPR003591">
    <property type="entry name" value="Leu-rich_rpt_typical-subtyp"/>
</dbReference>
<dbReference type="GO" id="GO:0005737">
    <property type="term" value="C:cytoplasm"/>
    <property type="evidence" value="ECO:0007669"/>
    <property type="project" value="TreeGrafter"/>
</dbReference>
<sequence>MQRPLILIISIICVIVVGLFALNLWQGSQAPLAGISADATIIDLRGKGLTALPAEIGQYTNARQLLLDDNSLTGALPAEIGRLTKLEVLSASHNMLTGIPAEIGKLQSLQALDLSYNQIDTYPQELGDLQQSIVLNLQGNAFSEGRILELQGLMPNAEIVF</sequence>
<evidence type="ECO:0000313" key="4">
    <source>
        <dbReference type="EMBL" id="MCA9378848.1"/>
    </source>
</evidence>
<reference evidence="4" key="2">
    <citation type="journal article" date="2021" name="Microbiome">
        <title>Successional dynamics and alternative stable states in a saline activated sludge microbial community over 9 years.</title>
        <authorList>
            <person name="Wang Y."/>
            <person name="Ye J."/>
            <person name="Ju F."/>
            <person name="Liu L."/>
            <person name="Boyd J.A."/>
            <person name="Deng Y."/>
            <person name="Parks D.H."/>
            <person name="Jiang X."/>
            <person name="Yin X."/>
            <person name="Woodcroft B.J."/>
            <person name="Tyson G.W."/>
            <person name="Hugenholtz P."/>
            <person name="Polz M.F."/>
            <person name="Zhang T."/>
        </authorList>
    </citation>
    <scope>NUCLEOTIDE SEQUENCE</scope>
    <source>
        <strain evidence="4">HKST-UBA12</strain>
    </source>
</reference>
<dbReference type="PANTHER" id="PTHR48051">
    <property type="match status" value="1"/>
</dbReference>
<evidence type="ECO:0000256" key="3">
    <source>
        <dbReference type="SAM" id="Phobius"/>
    </source>
</evidence>
<evidence type="ECO:0000256" key="1">
    <source>
        <dbReference type="ARBA" id="ARBA00022614"/>
    </source>
</evidence>
<dbReference type="SUPFAM" id="SSF52058">
    <property type="entry name" value="L domain-like"/>
    <property type="match status" value="1"/>
</dbReference>
<evidence type="ECO:0000256" key="2">
    <source>
        <dbReference type="ARBA" id="ARBA00022737"/>
    </source>
</evidence>
<accession>A0A955I8Z1</accession>
<keyword evidence="3" id="KW-0472">Membrane</keyword>
<dbReference type="Proteomes" id="UP000760819">
    <property type="component" value="Unassembled WGS sequence"/>
</dbReference>
<dbReference type="SMART" id="SM00369">
    <property type="entry name" value="LRR_TYP"/>
    <property type="match status" value="2"/>
</dbReference>
<dbReference type="PRINTS" id="PR00019">
    <property type="entry name" value="LEURICHRPT"/>
</dbReference>
<keyword evidence="1" id="KW-0433">Leucine-rich repeat</keyword>
<dbReference type="InterPro" id="IPR025875">
    <property type="entry name" value="Leu-rich_rpt_4"/>
</dbReference>
<dbReference type="Gene3D" id="3.80.10.10">
    <property type="entry name" value="Ribonuclease Inhibitor"/>
    <property type="match status" value="1"/>
</dbReference>
<reference evidence="4" key="1">
    <citation type="submission" date="2020-04" db="EMBL/GenBank/DDBJ databases">
        <authorList>
            <person name="Zhang T."/>
        </authorList>
    </citation>
    <scope>NUCLEOTIDE SEQUENCE</scope>
    <source>
        <strain evidence="4">HKST-UBA12</strain>
    </source>
</reference>
<dbReference type="InterPro" id="IPR032675">
    <property type="entry name" value="LRR_dom_sf"/>
</dbReference>
<dbReference type="PANTHER" id="PTHR48051:SF1">
    <property type="entry name" value="RAS SUPPRESSOR PROTEIN 1"/>
    <property type="match status" value="1"/>
</dbReference>
<comment type="caution">
    <text evidence="4">The sequence shown here is derived from an EMBL/GenBank/DDBJ whole genome shotgun (WGS) entry which is preliminary data.</text>
</comment>
<evidence type="ECO:0000313" key="5">
    <source>
        <dbReference type="Proteomes" id="UP000760819"/>
    </source>
</evidence>
<dbReference type="EMBL" id="JAGQLI010000018">
    <property type="protein sequence ID" value="MCA9378848.1"/>
    <property type="molecule type" value="Genomic_DNA"/>
</dbReference>
<keyword evidence="3" id="KW-0812">Transmembrane</keyword>
<gene>
    <name evidence="4" type="ORF">KC640_00310</name>
</gene>
<feature type="transmembrane region" description="Helical" evidence="3">
    <location>
        <begin position="6"/>
        <end position="25"/>
    </location>
</feature>
<name>A0A955I8Z1_9BACT</name>
<dbReference type="Pfam" id="PF12799">
    <property type="entry name" value="LRR_4"/>
    <property type="match status" value="1"/>
</dbReference>
<proteinExistence type="predicted"/>
<keyword evidence="2" id="KW-0677">Repeat</keyword>
<keyword evidence="3" id="KW-1133">Transmembrane helix</keyword>
<dbReference type="AlphaFoldDB" id="A0A955I8Z1"/>
<dbReference type="InterPro" id="IPR050216">
    <property type="entry name" value="LRR_domain-containing"/>
</dbReference>
<protein>
    <submittedName>
        <fullName evidence="4">Leucine-rich repeat domain-containing protein</fullName>
    </submittedName>
</protein>
<organism evidence="4 5">
    <name type="scientific">Candidatus Dojkabacteria bacterium</name>
    <dbReference type="NCBI Taxonomy" id="2099670"/>
    <lineage>
        <taxon>Bacteria</taxon>
        <taxon>Candidatus Dojkabacteria</taxon>
    </lineage>
</organism>